<reference evidence="1 2" key="1">
    <citation type="submission" date="2017-02" db="EMBL/GenBank/DDBJ databases">
        <title>Complete genome sequence of the drought resistance-promoting endophyte Pantoea alhagi LTYR-11Z.</title>
        <authorList>
            <person name="Zhang L."/>
        </authorList>
    </citation>
    <scope>NUCLEOTIDE SEQUENCE [LARGE SCALE GENOMIC DNA]</scope>
    <source>
        <strain evidence="1 2">LTYR-11Z</strain>
    </source>
</reference>
<gene>
    <name evidence="1" type="ORF">B1H58_06450</name>
</gene>
<dbReference type="Proteomes" id="UP000192900">
    <property type="component" value="Chromosome"/>
</dbReference>
<proteinExistence type="predicted"/>
<evidence type="ECO:0000313" key="1">
    <source>
        <dbReference type="EMBL" id="ARJ41695.1"/>
    </source>
</evidence>
<dbReference type="EMBL" id="CP019706">
    <property type="protein sequence ID" value="ARJ41695.1"/>
    <property type="molecule type" value="Genomic_DNA"/>
</dbReference>
<evidence type="ECO:0000313" key="2">
    <source>
        <dbReference type="Proteomes" id="UP000192900"/>
    </source>
</evidence>
<sequence length="83" mass="8813">MTSYGTKLANAHQPFVGKSSFNLPERLAKNEQQLIRCAAILSEGDKKSLTPAGAKQTPVLSGAFVAELSRRLNGQSNLLALTG</sequence>
<name>A0A1W6B3M2_9GAMM</name>
<organism evidence="1 2">
    <name type="scientific">Pantoea alhagi</name>
    <dbReference type="NCBI Taxonomy" id="1891675"/>
    <lineage>
        <taxon>Bacteria</taxon>
        <taxon>Pseudomonadati</taxon>
        <taxon>Pseudomonadota</taxon>
        <taxon>Gammaproteobacteria</taxon>
        <taxon>Enterobacterales</taxon>
        <taxon>Erwiniaceae</taxon>
        <taxon>Pantoea</taxon>
    </lineage>
</organism>
<dbReference type="KEGG" id="palh:B1H58_06450"/>
<accession>A0A1W6B3M2</accession>
<keyword evidence="2" id="KW-1185">Reference proteome</keyword>
<dbReference type="AlphaFoldDB" id="A0A1W6B3M2"/>
<protein>
    <submittedName>
        <fullName evidence="1">Uncharacterized protein</fullName>
    </submittedName>
</protein>